<evidence type="ECO:0000256" key="3">
    <source>
        <dbReference type="ARBA" id="ARBA00022448"/>
    </source>
</evidence>
<dbReference type="SMART" id="SM00382">
    <property type="entry name" value="AAA"/>
    <property type="match status" value="2"/>
</dbReference>
<feature type="region of interest" description="Disordered" evidence="9">
    <location>
        <begin position="1020"/>
        <end position="1056"/>
    </location>
</feature>
<feature type="domain" description="ABC transporter" evidence="11">
    <location>
        <begin position="621"/>
        <end position="874"/>
    </location>
</feature>
<dbReference type="PROSITE" id="PS50929">
    <property type="entry name" value="ABC_TM1F"/>
    <property type="match status" value="2"/>
</dbReference>
<protein>
    <recommendedName>
        <fullName evidence="15">P-loop containing nucleoside triphosphate hydrolase protein</fullName>
    </recommendedName>
</protein>
<evidence type="ECO:0000256" key="8">
    <source>
        <dbReference type="ARBA" id="ARBA00023136"/>
    </source>
</evidence>
<dbReference type="PROSITE" id="PS50893">
    <property type="entry name" value="ABC_TRANSPORTER_2"/>
    <property type="match status" value="2"/>
</dbReference>
<dbReference type="InterPro" id="IPR003439">
    <property type="entry name" value="ABC_transporter-like_ATP-bd"/>
</dbReference>
<feature type="transmembrane region" description="Helical" evidence="10">
    <location>
        <begin position="345"/>
        <end position="363"/>
    </location>
</feature>
<evidence type="ECO:0000313" key="14">
    <source>
        <dbReference type="Proteomes" id="UP000777482"/>
    </source>
</evidence>
<evidence type="ECO:0000256" key="5">
    <source>
        <dbReference type="ARBA" id="ARBA00022741"/>
    </source>
</evidence>
<dbReference type="InterPro" id="IPR036640">
    <property type="entry name" value="ABC1_TM_sf"/>
</dbReference>
<feature type="transmembrane region" description="Helical" evidence="10">
    <location>
        <begin position="1076"/>
        <end position="1103"/>
    </location>
</feature>
<feature type="compositionally biased region" description="Polar residues" evidence="9">
    <location>
        <begin position="87"/>
        <end position="96"/>
    </location>
</feature>
<feature type="compositionally biased region" description="Polar residues" evidence="9">
    <location>
        <begin position="1"/>
        <end position="10"/>
    </location>
</feature>
<keyword evidence="14" id="KW-1185">Reference proteome</keyword>
<proteinExistence type="inferred from homology"/>
<dbReference type="PANTHER" id="PTHR43394:SF1">
    <property type="entry name" value="ATP-BINDING CASSETTE SUB-FAMILY B MEMBER 10, MITOCHONDRIAL"/>
    <property type="match status" value="1"/>
</dbReference>
<evidence type="ECO:0000256" key="6">
    <source>
        <dbReference type="ARBA" id="ARBA00022840"/>
    </source>
</evidence>
<keyword evidence="6" id="KW-0067">ATP-binding</keyword>
<gene>
    <name evidence="13" type="ORF">C6P46_000779</name>
</gene>
<dbReference type="Proteomes" id="UP000777482">
    <property type="component" value="Unassembled WGS sequence"/>
</dbReference>
<comment type="subcellular location">
    <subcellularLocation>
        <location evidence="1">Membrane</location>
        <topology evidence="1">Multi-pass membrane protein</topology>
    </subcellularLocation>
</comment>
<dbReference type="Gene3D" id="1.20.1560.10">
    <property type="entry name" value="ABC transporter type 1, transmembrane domain"/>
    <property type="match status" value="2"/>
</dbReference>
<feature type="domain" description="ABC transmembrane type-1" evidence="12">
    <location>
        <begin position="174"/>
        <end position="512"/>
    </location>
</feature>
<feature type="domain" description="ABC transmembrane type-1" evidence="12">
    <location>
        <begin position="1079"/>
        <end position="1363"/>
    </location>
</feature>
<evidence type="ECO:0000256" key="4">
    <source>
        <dbReference type="ARBA" id="ARBA00022692"/>
    </source>
</evidence>
<dbReference type="InterPro" id="IPR003593">
    <property type="entry name" value="AAA+_ATPase"/>
</dbReference>
<dbReference type="InterPro" id="IPR039421">
    <property type="entry name" value="Type_1_exporter"/>
</dbReference>
<evidence type="ECO:0000259" key="12">
    <source>
        <dbReference type="PROSITE" id="PS50929"/>
    </source>
</evidence>
<dbReference type="EMBL" id="PUHQ01000115">
    <property type="protein sequence ID" value="KAG0655611.1"/>
    <property type="molecule type" value="Genomic_DNA"/>
</dbReference>
<feature type="transmembrane region" description="Helical" evidence="10">
    <location>
        <begin position="489"/>
        <end position="510"/>
    </location>
</feature>
<evidence type="ECO:0000256" key="1">
    <source>
        <dbReference type="ARBA" id="ARBA00004141"/>
    </source>
</evidence>
<organism evidence="13 14">
    <name type="scientific">Rhodotorula mucilaginosa</name>
    <name type="common">Yeast</name>
    <name type="synonym">Rhodotorula rubra</name>
    <dbReference type="NCBI Taxonomy" id="5537"/>
    <lineage>
        <taxon>Eukaryota</taxon>
        <taxon>Fungi</taxon>
        <taxon>Dikarya</taxon>
        <taxon>Basidiomycota</taxon>
        <taxon>Pucciniomycotina</taxon>
        <taxon>Microbotryomycetes</taxon>
        <taxon>Sporidiobolales</taxon>
        <taxon>Sporidiobolaceae</taxon>
        <taxon>Rhodotorula</taxon>
    </lineage>
</organism>
<dbReference type="FunFam" id="3.40.50.300:FF:000218">
    <property type="entry name" value="Multidrug ABC transporter ATP-binding protein"/>
    <property type="match status" value="1"/>
</dbReference>
<dbReference type="GO" id="GO:0015421">
    <property type="term" value="F:ABC-type oligopeptide transporter activity"/>
    <property type="evidence" value="ECO:0007669"/>
    <property type="project" value="TreeGrafter"/>
</dbReference>
<feature type="transmembrane region" description="Helical" evidence="10">
    <location>
        <begin position="369"/>
        <end position="387"/>
    </location>
</feature>
<dbReference type="GO" id="GO:0016020">
    <property type="term" value="C:membrane"/>
    <property type="evidence" value="ECO:0007669"/>
    <property type="project" value="UniProtKB-SubCell"/>
</dbReference>
<keyword evidence="7 10" id="KW-1133">Transmembrane helix</keyword>
<keyword evidence="4 10" id="KW-0812">Transmembrane</keyword>
<dbReference type="InterPro" id="IPR027417">
    <property type="entry name" value="P-loop_NTPase"/>
</dbReference>
<evidence type="ECO:0000313" key="13">
    <source>
        <dbReference type="EMBL" id="KAG0655611.1"/>
    </source>
</evidence>
<keyword evidence="5" id="KW-0547">Nucleotide-binding</keyword>
<keyword evidence="8 10" id="KW-0472">Membrane</keyword>
<dbReference type="SUPFAM" id="SSF90123">
    <property type="entry name" value="ABC transporter transmembrane region"/>
    <property type="match status" value="3"/>
</dbReference>
<keyword evidence="3" id="KW-0813">Transport</keyword>
<feature type="transmembrane region" description="Helical" evidence="10">
    <location>
        <begin position="1338"/>
        <end position="1358"/>
    </location>
</feature>
<dbReference type="GO" id="GO:0016887">
    <property type="term" value="F:ATP hydrolysis activity"/>
    <property type="evidence" value="ECO:0007669"/>
    <property type="project" value="InterPro"/>
</dbReference>
<evidence type="ECO:0000256" key="10">
    <source>
        <dbReference type="SAM" id="Phobius"/>
    </source>
</evidence>
<dbReference type="CDD" id="cd18578">
    <property type="entry name" value="ABC_6TM_Pgp_ABCB1_D2_like"/>
    <property type="match status" value="1"/>
</dbReference>
<comment type="caution">
    <text evidence="13">The sequence shown here is derived from an EMBL/GenBank/DDBJ whole genome shotgun (WGS) entry which is preliminary data.</text>
</comment>
<evidence type="ECO:0000259" key="11">
    <source>
        <dbReference type="PROSITE" id="PS50893"/>
    </source>
</evidence>
<reference evidence="13 14" key="1">
    <citation type="submission" date="2020-11" db="EMBL/GenBank/DDBJ databases">
        <title>Kefir isolates.</title>
        <authorList>
            <person name="Marcisauskas S."/>
            <person name="Kim Y."/>
            <person name="Blasche S."/>
        </authorList>
    </citation>
    <scope>NUCLEOTIDE SEQUENCE [LARGE SCALE GENOMIC DNA]</scope>
    <source>
        <strain evidence="13 14">KR</strain>
    </source>
</reference>
<dbReference type="SUPFAM" id="SSF52540">
    <property type="entry name" value="P-loop containing nucleoside triphosphate hydrolases"/>
    <property type="match status" value="2"/>
</dbReference>
<feature type="transmembrane region" description="Helical" evidence="10">
    <location>
        <begin position="1191"/>
        <end position="1214"/>
    </location>
</feature>
<evidence type="ECO:0008006" key="15">
    <source>
        <dbReference type="Google" id="ProtNLM"/>
    </source>
</evidence>
<dbReference type="Pfam" id="PF00664">
    <property type="entry name" value="ABC_membrane"/>
    <property type="match status" value="2"/>
</dbReference>
<evidence type="ECO:0000256" key="9">
    <source>
        <dbReference type="SAM" id="MobiDB-lite"/>
    </source>
</evidence>
<dbReference type="Gene3D" id="3.40.50.300">
    <property type="entry name" value="P-loop containing nucleotide triphosphate hydrolases"/>
    <property type="match status" value="2"/>
</dbReference>
<dbReference type="CDD" id="cd18577">
    <property type="entry name" value="ABC_6TM_Pgp_ABCB1_D1_like"/>
    <property type="match status" value="1"/>
</dbReference>
<dbReference type="OrthoDB" id="6500128at2759"/>
<feature type="transmembrane region" description="Helical" evidence="10">
    <location>
        <begin position="1115"/>
        <end position="1135"/>
    </location>
</feature>
<feature type="region of interest" description="Disordered" evidence="9">
    <location>
        <begin position="528"/>
        <end position="554"/>
    </location>
</feature>
<feature type="transmembrane region" description="Helical" evidence="10">
    <location>
        <begin position="234"/>
        <end position="254"/>
    </location>
</feature>
<dbReference type="GO" id="GO:0005524">
    <property type="term" value="F:ATP binding"/>
    <property type="evidence" value="ECO:0007669"/>
    <property type="project" value="UniProtKB-KW"/>
</dbReference>
<name>A0A9P7B2M7_RHOMI</name>
<dbReference type="GO" id="GO:0005737">
    <property type="term" value="C:cytoplasm"/>
    <property type="evidence" value="ECO:0007669"/>
    <property type="project" value="UniProtKB-ARBA"/>
</dbReference>
<feature type="region of interest" description="Disordered" evidence="9">
    <location>
        <begin position="1"/>
        <end position="146"/>
    </location>
</feature>
<feature type="transmembrane region" description="Helical" evidence="10">
    <location>
        <begin position="166"/>
        <end position="184"/>
    </location>
</feature>
<dbReference type="FunFam" id="3.40.50.300:FF:000604">
    <property type="entry name" value="ABC transporter B family member 28"/>
    <property type="match status" value="1"/>
</dbReference>
<evidence type="ECO:0000256" key="2">
    <source>
        <dbReference type="ARBA" id="ARBA00005580"/>
    </source>
</evidence>
<feature type="domain" description="ABC transporter" evidence="11">
    <location>
        <begin position="1396"/>
        <end position="1632"/>
    </location>
</feature>
<feature type="transmembrane region" description="Helical" evidence="10">
    <location>
        <begin position="459"/>
        <end position="477"/>
    </location>
</feature>
<feature type="transmembrane region" description="Helical" evidence="10">
    <location>
        <begin position="1300"/>
        <end position="1326"/>
    </location>
</feature>
<sequence length="1638" mass="175895">MQADQPSTALPPSATDGREPPATPPQQQQRHIALPTIVEPADPTPQGSATDSPRRSPRLGQATFDAAVAHGGQEETPPYTAAPRLLFTSSTRTGNSDDLEDGDKIVSPSLHQWVLGPGEPDGPPATPSSLSPSHGPPAPDVASTARPLPAIRPSFRTLFSLTSRSTLWTVVVPGTVFAIGSGLIPPAMTMILGDSLQAFTDYGLATGVEELSADALKSARATLMHDVRLHAVKFAILAAVVLVTSSANIALWVIHGERVARELRNYVYRGVTAKGMEWYETGMGGEPDGGRDSATSAVDAAGLTGRFSKCARFRSLLLPTGNLTGALCGGNRDTDDVRIGSAQTIGLVMQYLSSSLFCIMLAFYRNWRLAFVVLATIPGVIAVVALTERWSGPLANRNRATTAECTSRVNRIVGAIATVKAFNAEKYEQDAFERLTHDDWAAYVKLHFVWGLRSGLTQFLLMAMFVQGFWYGATLISSGRSTPASVNTSFWACLLGSSYLQTCIPSLVALEKAKIAMAGLLQLARVETNQDGPPIPPTPAVPGRSRGPKRGLRGAAAGTISWPIPMEEKLGREDSPPTTPTLASLPAATYIPLSGLQGKRRSGQAPRALRKLRPATFSGEMSLRGVTFHYPARPPPAAPALQDVSMYFAARETTYVVGTSGSGKSTVGSLLLGLYKLDAGRVEIDEQGLDWIDEEWLRGHVACVSQGASVLFEGTVHDNVAVGIVGQLQEDGSTRSLRDVSRDEVVAACRAALLHDFVRDLPLGYDTPLSGERGASLSGGQRQRLAIARAYIRNPTVLILDEATSALDATSRVLVHEAIKAWRDNRTTIIITHDLSPIAPSDFVYVMADGRVVQQGYREDLEAAGDGPFHDMVHMQGIEHQDEQIEALADQDGAPPGSSEGLGHYLAPDSVAARHLSAHRLSTSSLLFPPTVEDVVSAGRQLFSTGRFSHLSISSTIGNEAVSTPVGNVEGVAGVRRQRVSRSMSLSAPGDPDVLDRPRRYSDFSLVDVQKAGEKAVQLRSGGRRRLNHDEASMSSPDPGRIGRSGGTDGRTGDCKPRRSIAQLARRYWRTIPNKLLFAAGLGFSIMVGACTPIFSTFIARVISNLGNPDAKALITQSAIVVIALAVVDGSGSFLKFYCMERCAMGWTTALRRRALAKVIRQDKAFFDRPENTTSALSYSVIKDSEDARTLVGTIICQLAVLASMLIIGIAWSLVTGWELTLVGFGMAPVIIVVSRSLASVLNRLEAENKDKREAISKHLMEVLSNVKAIRSMSIQPVFDGTYGRVVASTYAGGIRAAPFAGLGFASTFTLTYLSQGIMLLVGAVLVTSGRYTFGKMLQVFSLIIFTVTFAGQLMNYLPAMAKSLQAADDLLRLLDLHDETHETRGQARFAVQGRVGFRDVEFCYPSRPTAPILHGISFEIKAGECVAIVGASGSGKSTVAALLQRLYEPTAGQIHLDGRPLHDLDVHHLRDHTAVVSQHPALFDMTIAENIAYGRDDASMTDIRSAASAAHIDDFIEALPLGYDTKLGDNAALISGGQAQRLQMARALMRPRELLILDECTSALDPANQQLVMDTVMRVKEGRTTVVITHKLAVMEQCDRLLVMADGHVVETGTIAELRSRPNGVFASLASGGEWEM</sequence>
<dbReference type="PANTHER" id="PTHR43394">
    <property type="entry name" value="ATP-DEPENDENT PERMEASE MDL1, MITOCHONDRIAL"/>
    <property type="match status" value="1"/>
</dbReference>
<comment type="similarity">
    <text evidence="2">Belongs to the ABC transporter superfamily. ABCB family. Mitochondrial peptide exporter (TC 3.A.1.212) subfamily.</text>
</comment>
<evidence type="ECO:0000256" key="7">
    <source>
        <dbReference type="ARBA" id="ARBA00022989"/>
    </source>
</evidence>
<accession>A0A9P7B2M7</accession>
<dbReference type="InterPro" id="IPR017871">
    <property type="entry name" value="ABC_transporter-like_CS"/>
</dbReference>
<dbReference type="PROSITE" id="PS00211">
    <property type="entry name" value="ABC_TRANSPORTER_1"/>
    <property type="match status" value="2"/>
</dbReference>
<dbReference type="InterPro" id="IPR011527">
    <property type="entry name" value="ABC1_TM_dom"/>
</dbReference>
<dbReference type="Pfam" id="PF00005">
    <property type="entry name" value="ABC_tran"/>
    <property type="match status" value="2"/>
</dbReference>